<dbReference type="PRINTS" id="PR00987">
    <property type="entry name" value="TRNASYNTHGLU"/>
</dbReference>
<dbReference type="InterPro" id="IPR020058">
    <property type="entry name" value="Glu/Gln-tRNA-synth_Ib_cat-dom"/>
</dbReference>
<dbReference type="InterPro" id="IPR008925">
    <property type="entry name" value="aa_tRNA-synth_I_cd-bd_sf"/>
</dbReference>
<dbReference type="SUPFAM" id="SSF48163">
    <property type="entry name" value="An anticodon-binding domain of class I aminoacyl-tRNA synthetases"/>
    <property type="match status" value="1"/>
</dbReference>
<keyword evidence="2 7" id="KW-0436">Ligase</keyword>
<dbReference type="EC" id="6.1.1.17" evidence="7"/>
<comment type="catalytic activity">
    <reaction evidence="7">
        <text>tRNA(Glu) + L-glutamate + ATP = L-glutamyl-tRNA(Glu) + AMP + diphosphate</text>
        <dbReference type="Rhea" id="RHEA:23540"/>
        <dbReference type="Rhea" id="RHEA-COMP:9663"/>
        <dbReference type="Rhea" id="RHEA-COMP:9680"/>
        <dbReference type="ChEBI" id="CHEBI:29985"/>
        <dbReference type="ChEBI" id="CHEBI:30616"/>
        <dbReference type="ChEBI" id="CHEBI:33019"/>
        <dbReference type="ChEBI" id="CHEBI:78442"/>
        <dbReference type="ChEBI" id="CHEBI:78520"/>
        <dbReference type="ChEBI" id="CHEBI:456215"/>
        <dbReference type="EC" id="6.1.1.17"/>
    </reaction>
</comment>
<comment type="caution">
    <text evidence="7">Lacks conserved residue(s) required for the propagation of feature annotation.</text>
</comment>
<evidence type="ECO:0000256" key="6">
    <source>
        <dbReference type="ARBA" id="ARBA00023146"/>
    </source>
</evidence>
<dbReference type="NCBIfam" id="TIGR00464">
    <property type="entry name" value="gltX_bact"/>
    <property type="match status" value="1"/>
</dbReference>
<keyword evidence="3 7" id="KW-0547">Nucleotide-binding</keyword>
<evidence type="ECO:0000256" key="7">
    <source>
        <dbReference type="HAMAP-Rule" id="MF_00022"/>
    </source>
</evidence>
<evidence type="ECO:0000256" key="4">
    <source>
        <dbReference type="ARBA" id="ARBA00022840"/>
    </source>
</evidence>
<keyword evidence="4 7" id="KW-0067">ATP-binding</keyword>
<comment type="subunit">
    <text evidence="7">Monomer.</text>
</comment>
<name>A0ABT1WFK5_9BURK</name>
<keyword evidence="11" id="KW-1185">Reference proteome</keyword>
<dbReference type="Gene3D" id="1.10.10.350">
    <property type="match status" value="1"/>
</dbReference>
<comment type="similarity">
    <text evidence="1 7">Belongs to the class-I aminoacyl-tRNA synthetase family. Glutamate--tRNA ligase type 1 subfamily.</text>
</comment>
<dbReference type="PANTHER" id="PTHR43311:SF2">
    <property type="entry name" value="GLUTAMATE--TRNA LIGASE, MITOCHONDRIAL-RELATED"/>
    <property type="match status" value="1"/>
</dbReference>
<dbReference type="InterPro" id="IPR014729">
    <property type="entry name" value="Rossmann-like_a/b/a_fold"/>
</dbReference>
<dbReference type="PANTHER" id="PTHR43311">
    <property type="entry name" value="GLUTAMATE--TRNA LIGASE"/>
    <property type="match status" value="1"/>
</dbReference>
<dbReference type="RefSeq" id="WP_256764069.1">
    <property type="nucleotide sequence ID" value="NZ_JANIGO010000002.1"/>
</dbReference>
<reference evidence="10 11" key="1">
    <citation type="submission" date="2022-07" db="EMBL/GenBank/DDBJ databases">
        <authorList>
            <person name="Xamxidin M."/>
            <person name="Wu M."/>
        </authorList>
    </citation>
    <scope>NUCLEOTIDE SEQUENCE [LARGE SCALE GENOMIC DNA]</scope>
    <source>
        <strain evidence="10 11">NBRC 111650</strain>
    </source>
</reference>
<dbReference type="CDD" id="cd00808">
    <property type="entry name" value="GluRS_core"/>
    <property type="match status" value="1"/>
</dbReference>
<dbReference type="InterPro" id="IPR000924">
    <property type="entry name" value="Glu/Gln-tRNA-synth"/>
</dbReference>
<dbReference type="Gene3D" id="3.40.50.620">
    <property type="entry name" value="HUPs"/>
    <property type="match status" value="1"/>
</dbReference>
<gene>
    <name evidence="7 10" type="primary">gltX</name>
    <name evidence="10" type="ORF">NQT62_07605</name>
</gene>
<dbReference type="InterPro" id="IPR033910">
    <property type="entry name" value="GluRS_core"/>
</dbReference>
<feature type="binding site" evidence="7">
    <location>
        <position position="251"/>
    </location>
    <ligand>
        <name>ATP</name>
        <dbReference type="ChEBI" id="CHEBI:30616"/>
    </ligand>
</feature>
<feature type="domain" description="Aminoacyl-tRNA synthetase class I anticodon-binding" evidence="9">
    <location>
        <begin position="338"/>
        <end position="469"/>
    </location>
</feature>
<evidence type="ECO:0000256" key="3">
    <source>
        <dbReference type="ARBA" id="ARBA00022741"/>
    </source>
</evidence>
<evidence type="ECO:0000313" key="10">
    <source>
        <dbReference type="EMBL" id="MCQ8896298.1"/>
    </source>
</evidence>
<dbReference type="InterPro" id="IPR045462">
    <property type="entry name" value="aa-tRNA-synth_I_cd-bd"/>
</dbReference>
<evidence type="ECO:0000256" key="2">
    <source>
        <dbReference type="ARBA" id="ARBA00022598"/>
    </source>
</evidence>
<keyword evidence="5 7" id="KW-0648">Protein biosynthesis</keyword>
<comment type="subcellular location">
    <subcellularLocation>
        <location evidence="7">Cytoplasm</location>
    </subcellularLocation>
</comment>
<dbReference type="EMBL" id="JANIGO010000002">
    <property type="protein sequence ID" value="MCQ8896298.1"/>
    <property type="molecule type" value="Genomic_DNA"/>
</dbReference>
<feature type="short sequence motif" description="'KMSKS' region" evidence="7">
    <location>
        <begin position="248"/>
        <end position="252"/>
    </location>
</feature>
<evidence type="ECO:0000313" key="11">
    <source>
        <dbReference type="Proteomes" id="UP001204142"/>
    </source>
</evidence>
<dbReference type="Proteomes" id="UP001204142">
    <property type="component" value="Unassembled WGS sequence"/>
</dbReference>
<dbReference type="Pfam" id="PF00749">
    <property type="entry name" value="tRNA-synt_1c"/>
    <property type="match status" value="1"/>
</dbReference>
<dbReference type="InterPro" id="IPR020751">
    <property type="entry name" value="aa-tRNA-synth_I_codon-bd_sub2"/>
</dbReference>
<sequence length="475" mass="53246">MSNNSQIRTVRTRFAPSPTGYLHLGGARTALYSWAFARHHQGQFILRIEDTDVERSTPEAVQAIMDGMHWLNLDYDEGPFFQMQRMDRYKSMISKLLEQGDAYLCYCSTEELNQMREQQREKGLRIRYDGTWRPEPGKTLPAVPAGVNPVVRFKNPQTGAVQWDDLVKGPISINNEELDDLIIARADGTPTYNFCVVVDDWEMEITHVIRGDDHINNTPRQINILRALGGAQPVYGHIPMILGPDGEKLSKRHGAVSVIQYHEMGFLPEAMINYLARLGWSHGDDEIFSRAQLVEWFDSTSLSKSAAQFDPEKLAWVNAHYMKQAPRVLLASETQQRLAAIGLDTEQGPDLNAVLDVVVERASTLVQLRDEAALFYKEPALNVDELKTMADDAVLAGLTDFLAGLDSVEWTVEGLSGLVKSTIKTHNLKMPKLAMPLRLMLTGITQTPSIDKVMVLMGQSTVKARIANGLRELQS</sequence>
<proteinExistence type="inferred from homology"/>
<organism evidence="10 11">
    <name type="scientific">Limnobacter humi</name>
    <dbReference type="NCBI Taxonomy" id="1778671"/>
    <lineage>
        <taxon>Bacteria</taxon>
        <taxon>Pseudomonadati</taxon>
        <taxon>Pseudomonadota</taxon>
        <taxon>Betaproteobacteria</taxon>
        <taxon>Burkholderiales</taxon>
        <taxon>Burkholderiaceae</taxon>
        <taxon>Limnobacter</taxon>
    </lineage>
</organism>
<evidence type="ECO:0000259" key="8">
    <source>
        <dbReference type="Pfam" id="PF00749"/>
    </source>
</evidence>
<dbReference type="InterPro" id="IPR049940">
    <property type="entry name" value="GluQ/Sye"/>
</dbReference>
<evidence type="ECO:0000256" key="1">
    <source>
        <dbReference type="ARBA" id="ARBA00007894"/>
    </source>
</evidence>
<dbReference type="InterPro" id="IPR001412">
    <property type="entry name" value="aa-tRNA-synth_I_CS"/>
</dbReference>
<dbReference type="PROSITE" id="PS00178">
    <property type="entry name" value="AA_TRNA_LIGASE_I"/>
    <property type="match status" value="1"/>
</dbReference>
<accession>A0ABT1WFK5</accession>
<feature type="short sequence motif" description="'HIGH' region" evidence="7">
    <location>
        <begin position="16"/>
        <end position="26"/>
    </location>
</feature>
<dbReference type="InterPro" id="IPR004527">
    <property type="entry name" value="Glu-tRNA-ligase_bac/mito"/>
</dbReference>
<keyword evidence="7" id="KW-0963">Cytoplasm</keyword>
<dbReference type="HAMAP" id="MF_00022">
    <property type="entry name" value="Glu_tRNA_synth_type1"/>
    <property type="match status" value="1"/>
</dbReference>
<protein>
    <recommendedName>
        <fullName evidence="7">Glutamate--tRNA ligase</fullName>
        <ecNumber evidence="7">6.1.1.17</ecNumber>
    </recommendedName>
    <alternativeName>
        <fullName evidence="7">Glutamyl-tRNA synthetase</fullName>
        <shortName evidence="7">GluRS</shortName>
    </alternativeName>
</protein>
<keyword evidence="6 7" id="KW-0030">Aminoacyl-tRNA synthetase</keyword>
<evidence type="ECO:0000256" key="5">
    <source>
        <dbReference type="ARBA" id="ARBA00022917"/>
    </source>
</evidence>
<evidence type="ECO:0000259" key="9">
    <source>
        <dbReference type="Pfam" id="PF19269"/>
    </source>
</evidence>
<feature type="domain" description="Glutamyl/glutaminyl-tRNA synthetase class Ib catalytic" evidence="8">
    <location>
        <begin position="10"/>
        <end position="316"/>
    </location>
</feature>
<comment type="function">
    <text evidence="7">Catalyzes the attachment of glutamate to tRNA(Glu) in a two-step reaction: glutamate is first activated by ATP to form Glu-AMP and then transferred to the acceptor end of tRNA(Glu).</text>
</comment>
<comment type="caution">
    <text evidence="10">The sequence shown here is derived from an EMBL/GenBank/DDBJ whole genome shotgun (WGS) entry which is preliminary data.</text>
</comment>
<dbReference type="GO" id="GO:0004818">
    <property type="term" value="F:glutamate-tRNA ligase activity"/>
    <property type="evidence" value="ECO:0007669"/>
    <property type="project" value="UniProtKB-EC"/>
</dbReference>
<dbReference type="Pfam" id="PF19269">
    <property type="entry name" value="Anticodon_2"/>
    <property type="match status" value="1"/>
</dbReference>
<dbReference type="SUPFAM" id="SSF52374">
    <property type="entry name" value="Nucleotidylyl transferase"/>
    <property type="match status" value="1"/>
</dbReference>